<sequence>MLYCPREQVHTPLNQLNTILVTNTMVAVLTAVVTKDYSTYNSSAFSCSLKPESESTAKSPITHSYLNAAKSLSLPPDPREKQPHSSDCQKPRHVGNTLDWVAVCLDDWSF</sequence>
<organism evidence="2 3">
    <name type="scientific">Mauremys mutica</name>
    <name type="common">yellowpond turtle</name>
    <dbReference type="NCBI Taxonomy" id="74926"/>
    <lineage>
        <taxon>Eukaryota</taxon>
        <taxon>Metazoa</taxon>
        <taxon>Chordata</taxon>
        <taxon>Craniata</taxon>
        <taxon>Vertebrata</taxon>
        <taxon>Euteleostomi</taxon>
        <taxon>Archelosauria</taxon>
        <taxon>Testudinata</taxon>
        <taxon>Testudines</taxon>
        <taxon>Cryptodira</taxon>
        <taxon>Durocryptodira</taxon>
        <taxon>Testudinoidea</taxon>
        <taxon>Geoemydidae</taxon>
        <taxon>Geoemydinae</taxon>
        <taxon>Mauremys</taxon>
    </lineage>
</organism>
<accession>A0A9D3XAS3</accession>
<dbReference type="EMBL" id="JAHDVG010000475">
    <property type="protein sequence ID" value="KAH1176208.1"/>
    <property type="molecule type" value="Genomic_DNA"/>
</dbReference>
<keyword evidence="3" id="KW-1185">Reference proteome</keyword>
<feature type="region of interest" description="Disordered" evidence="1">
    <location>
        <begin position="71"/>
        <end position="93"/>
    </location>
</feature>
<dbReference type="Proteomes" id="UP000827986">
    <property type="component" value="Unassembled WGS sequence"/>
</dbReference>
<name>A0A9D3XAS3_9SAUR</name>
<dbReference type="AlphaFoldDB" id="A0A9D3XAS3"/>
<evidence type="ECO:0000313" key="2">
    <source>
        <dbReference type="EMBL" id="KAH1176208.1"/>
    </source>
</evidence>
<evidence type="ECO:0000313" key="3">
    <source>
        <dbReference type="Proteomes" id="UP000827986"/>
    </source>
</evidence>
<reference evidence="2" key="1">
    <citation type="submission" date="2021-09" db="EMBL/GenBank/DDBJ databases">
        <title>The genome of Mauremys mutica provides insights into the evolution of semi-aquatic lifestyle.</title>
        <authorList>
            <person name="Gong S."/>
            <person name="Gao Y."/>
        </authorList>
    </citation>
    <scope>NUCLEOTIDE SEQUENCE</scope>
    <source>
        <strain evidence="2">MM-2020</strain>
        <tissue evidence="2">Muscle</tissue>
    </source>
</reference>
<proteinExistence type="predicted"/>
<evidence type="ECO:0000256" key="1">
    <source>
        <dbReference type="SAM" id="MobiDB-lite"/>
    </source>
</evidence>
<feature type="compositionally biased region" description="Basic and acidic residues" evidence="1">
    <location>
        <begin position="77"/>
        <end position="90"/>
    </location>
</feature>
<gene>
    <name evidence="2" type="ORF">KIL84_020942</name>
</gene>
<comment type="caution">
    <text evidence="2">The sequence shown here is derived from an EMBL/GenBank/DDBJ whole genome shotgun (WGS) entry which is preliminary data.</text>
</comment>
<protein>
    <submittedName>
        <fullName evidence="2">Uncharacterized protein</fullName>
    </submittedName>
</protein>